<evidence type="ECO:0000313" key="3">
    <source>
        <dbReference type="Proteomes" id="UP000279470"/>
    </source>
</evidence>
<dbReference type="PANTHER" id="PTHR43513">
    <property type="entry name" value="DIHYDROOROTATE DEHYDROGENASE B (NAD(+)), ELECTRON TRANSFER SUBUNIT"/>
    <property type="match status" value="1"/>
</dbReference>
<dbReference type="PANTHER" id="PTHR43513:SF3">
    <property type="entry name" value="DIHYDROOROTATE DEHYDROGENASE B (NAD(+)), ELECTRON TRANSFER SUBUNIT-RELATED"/>
    <property type="match status" value="1"/>
</dbReference>
<dbReference type="EMBL" id="RXFM01000065">
    <property type="protein sequence ID" value="RST64415.1"/>
    <property type="molecule type" value="Genomic_DNA"/>
</dbReference>
<dbReference type="InterPro" id="IPR050353">
    <property type="entry name" value="PyrK_electron_transfer"/>
</dbReference>
<feature type="domain" description="FAD-binding FR-type" evidence="1">
    <location>
        <begin position="781"/>
        <end position="889"/>
    </location>
</feature>
<dbReference type="InterPro" id="IPR023753">
    <property type="entry name" value="FAD/NAD-binding_dom"/>
</dbReference>
<dbReference type="GO" id="GO:0051536">
    <property type="term" value="F:iron-sulfur cluster binding"/>
    <property type="evidence" value="ECO:0007669"/>
    <property type="project" value="InterPro"/>
</dbReference>
<dbReference type="SUPFAM" id="SSF51971">
    <property type="entry name" value="Nucleotide-binding domain"/>
    <property type="match status" value="1"/>
</dbReference>
<dbReference type="InterPro" id="IPR009051">
    <property type="entry name" value="Helical_ferredxn"/>
</dbReference>
<dbReference type="Gene3D" id="1.10.1060.10">
    <property type="entry name" value="Alpha-helical ferredoxin"/>
    <property type="match status" value="1"/>
</dbReference>
<dbReference type="Gene3D" id="3.50.50.60">
    <property type="entry name" value="FAD/NAD(P)-binding domain"/>
    <property type="match status" value="3"/>
</dbReference>
<name>A0A3R9Z5D2_9RICK</name>
<reference evidence="3" key="1">
    <citation type="submission" date="2018-11" db="EMBL/GenBank/DDBJ databases">
        <title>Phylogenetic, genomic, and biogeographic characterization of a novel and ubiquitous marine invertebrate-associated Rickettsiales parasite, Candidatus Marinoinvertebrata rohwerii, gen. nov., sp. nov.</title>
        <authorList>
            <person name="Klinges J.G."/>
            <person name="Rosales S.M."/>
            <person name="Mcminds R."/>
            <person name="Shaver E.C."/>
            <person name="Shantz A."/>
            <person name="Peters E.C."/>
            <person name="Burkepile D.E."/>
            <person name="Silliman B.R."/>
            <person name="Vega Thurber R.L."/>
        </authorList>
    </citation>
    <scope>NUCLEOTIDE SEQUENCE [LARGE SCALE GENOMIC DNA]</scope>
    <source>
        <strain evidence="3">a_cerv_44</strain>
    </source>
</reference>
<dbReference type="OrthoDB" id="9803192at2"/>
<dbReference type="InterPro" id="IPR036188">
    <property type="entry name" value="FAD/NAD-bd_sf"/>
</dbReference>
<dbReference type="PROSITE" id="PS51384">
    <property type="entry name" value="FAD_FR"/>
    <property type="match status" value="1"/>
</dbReference>
<accession>A0A3R9Z5D2</accession>
<dbReference type="InterPro" id="IPR039261">
    <property type="entry name" value="FNR_nucleotide-bd"/>
</dbReference>
<dbReference type="GO" id="GO:0016491">
    <property type="term" value="F:oxidoreductase activity"/>
    <property type="evidence" value="ECO:0007669"/>
    <property type="project" value="InterPro"/>
</dbReference>
<dbReference type="InterPro" id="IPR017927">
    <property type="entry name" value="FAD-bd_FR_type"/>
</dbReference>
<gene>
    <name evidence="2" type="ORF">EIC27_04780</name>
</gene>
<dbReference type="Gene3D" id="2.40.30.10">
    <property type="entry name" value="Translation factors"/>
    <property type="match status" value="1"/>
</dbReference>
<dbReference type="Proteomes" id="UP000279470">
    <property type="component" value="Unassembled WGS sequence"/>
</dbReference>
<evidence type="ECO:0000313" key="2">
    <source>
        <dbReference type="EMBL" id="RST64415.1"/>
    </source>
</evidence>
<comment type="caution">
    <text evidence="2">The sequence shown here is derived from an EMBL/GenBank/DDBJ whole genome shotgun (WGS) entry which is preliminary data.</text>
</comment>
<dbReference type="PRINTS" id="PR00368">
    <property type="entry name" value="FADPNR"/>
</dbReference>
<keyword evidence="3" id="KW-1185">Reference proteome</keyword>
<dbReference type="AlphaFoldDB" id="A0A3R9Z5D2"/>
<dbReference type="SUPFAM" id="SSF63380">
    <property type="entry name" value="Riboflavin synthase domain-like"/>
    <property type="match status" value="1"/>
</dbReference>
<evidence type="ECO:0000259" key="1">
    <source>
        <dbReference type="PROSITE" id="PS51384"/>
    </source>
</evidence>
<dbReference type="SUPFAM" id="SSF52343">
    <property type="entry name" value="Ferredoxin reductase-like, C-terminal NADP-linked domain"/>
    <property type="match status" value="1"/>
</dbReference>
<dbReference type="Pfam" id="PF07992">
    <property type="entry name" value="Pyr_redox_2"/>
    <property type="match status" value="1"/>
</dbReference>
<sequence length="1090" mass="123430">MVEFSFGIKFKDLYSVGGLEKIDQKFLEFLSERNTEILSELIAHRKNNKISSEFIIKLSPYIEEFIIDLFNISYDQDKIRSYHKKTSSLFQSRKRFIQRKVKREDFNPAKLKDAISLITENNVDLDDELSIATNILNWLEKGDEKLLEAAKVYAAWVLYSNEGRDKYKNGVLFKIPKKLDFNKLIDCSESDDGVKFFKDKKIRSRDGFNLSDKTLTQPKAIVNANYCLYCHKQNKDSCSKGLINKTADEVKSNPLDIPLKGCPLKQKISEMNFLKKEGIVIGALATAIIDNPMIAATGNRICNDCMKSCIYQNQEPVDIPLVESKILDDVLKLDYGFEIYSLLTKWNPLKSEKYLPNNINNNKVLIVGMGPAGFTLAHYLINEGFTVVGIDGLKIETMSSNMSGIDSGGNRTNFKPIKDISEIMEELSERKAYGFGGVSEYGITVRWNKNYLTILRLILERRTNFRLFGSIRFGSTITYDSAKNLGFSHVALAIGAGKPNIIDVENILCKGIKTASDFLMALQTLGPARKNSLTNLQIRLPIVVIGGGLTSIDAATESLAYYPIMIEKFLVQFEKLGDRFFNKLSDEQIEIAKEYIFHAKLLRKNTNNKLRLLKEWGGVKIIYRKQFEESPAYKLNHEEVEKALEEGIEFVENTNPIRINVDQYNHCKEIVCNNKTLKAKTVIIATGTNPNTTLAREDNEHFKLSGRYFSLIKSEEDVEFFTKTSEDFSVSVLGDSHPKYSGSVVKAMASAKHSYPLITNYILKHNIKNNIPYNVFFNKLNDQLTSSVIKVNRLTKNVVEILVKSPIAVSKFKPGQFYRLQNYETTAKVKNGYLNVIEPLALTGASVDKEKGIISLIVLEMGGSSDFCKDLKPNENISLMGPTGAPTYIPKDENVILIGGGLGNAVLFSIGKALLERGCYVLYFAGYKKQEDLFKINEIEKAASEVIWCCDESKLDFSNNKYFHGNMVEALKNYDNKLSKKLKLKEFDRMIVIGSDSMMKAVSFAVKKDLKDLFNQNIKAFASINSPMQCMMKEICAQCLQKHTDPVTNEVNYVYSCFNQDQNLKHVDFNHLSCRLKQNSLLEKITSLVK</sequence>
<protein>
    <recommendedName>
        <fullName evidence="1">FAD-binding FR-type domain-containing protein</fullName>
    </recommendedName>
</protein>
<dbReference type="RefSeq" id="WP_126044979.1">
    <property type="nucleotide sequence ID" value="NZ_RXFM01000065.1"/>
</dbReference>
<organism evidence="2 3">
    <name type="scientific">Candidatus Aquarickettsia rohweri</name>
    <dbReference type="NCBI Taxonomy" id="2602574"/>
    <lineage>
        <taxon>Bacteria</taxon>
        <taxon>Pseudomonadati</taxon>
        <taxon>Pseudomonadota</taxon>
        <taxon>Alphaproteobacteria</taxon>
        <taxon>Rickettsiales</taxon>
        <taxon>Candidatus Midichloriaceae</taxon>
        <taxon>Candidatus Aquarickettsia</taxon>
    </lineage>
</organism>
<dbReference type="CDD" id="cd06192">
    <property type="entry name" value="DHOD_e_trans_like"/>
    <property type="match status" value="1"/>
</dbReference>
<dbReference type="InterPro" id="IPR017938">
    <property type="entry name" value="Riboflavin_synthase-like_b-brl"/>
</dbReference>
<proteinExistence type="predicted"/>
<dbReference type="Gene3D" id="3.40.50.80">
    <property type="entry name" value="Nucleotide-binding domain of ferredoxin-NADP reductase (FNR) module"/>
    <property type="match status" value="1"/>
</dbReference>